<dbReference type="InterPro" id="IPR008427">
    <property type="entry name" value="Extracellular_membr_CFEM_dom"/>
</dbReference>
<dbReference type="EMBL" id="LAZP02000486">
    <property type="protein sequence ID" value="PFH56919.1"/>
    <property type="molecule type" value="Genomic_DNA"/>
</dbReference>
<dbReference type="PANTHER" id="PTHR37928">
    <property type="entry name" value="CFEM DOMAIN PROTEIN (AFU_ORTHOLOGUE AFUA_6G14090)"/>
    <property type="match status" value="1"/>
</dbReference>
<keyword evidence="13" id="KW-0325">Glycoprotein</keyword>
<accession>A0A2A9P653</accession>
<dbReference type="OrthoDB" id="1193027at2759"/>
<organism evidence="17 18">
    <name type="scientific">Ophiocordyceps unilateralis</name>
    <name type="common">Zombie-ant fungus</name>
    <name type="synonym">Torrubia unilateralis</name>
    <dbReference type="NCBI Taxonomy" id="268505"/>
    <lineage>
        <taxon>Eukaryota</taxon>
        <taxon>Fungi</taxon>
        <taxon>Dikarya</taxon>
        <taxon>Ascomycota</taxon>
        <taxon>Pezizomycotina</taxon>
        <taxon>Sordariomycetes</taxon>
        <taxon>Hypocreomycetidae</taxon>
        <taxon>Hypocreales</taxon>
        <taxon>Ophiocordycipitaceae</taxon>
        <taxon>Ophiocordyceps</taxon>
    </lineage>
</organism>
<reference evidence="17 18" key="2">
    <citation type="journal article" date="2017" name="Sci. Rep.">
        <title>Ant-infecting Ophiocordyceps genomes reveal a high diversity of potential behavioral manipulation genes and a possible major role for enterotoxins.</title>
        <authorList>
            <person name="de Bekker C."/>
            <person name="Ohm R.A."/>
            <person name="Evans H.C."/>
            <person name="Brachmann A."/>
            <person name="Hughes D.P."/>
        </authorList>
    </citation>
    <scope>NUCLEOTIDE SEQUENCE [LARGE SCALE GENOMIC DNA]</scope>
    <source>
        <strain evidence="17 18">SC16a</strain>
    </source>
</reference>
<name>A0A2A9P653_OPHUN</name>
<evidence type="ECO:0000256" key="12">
    <source>
        <dbReference type="ARBA" id="ARBA00023157"/>
    </source>
</evidence>
<sequence length="260" mass="26632">MMRTCLASPDKSPRFAALEINSSSHTLSFLSPFTCILKQPVISESFASASPPSRSHQLALFASLRPPTNSQFFNLSVKMKSAVFAVSLAAAVAAQGLPQCPTNCLNSMNTEKAKGLGCENNDFKCLCTKQDWVFGIRDCVAQACNNGQQVVDALNDAKNTCAQNGIQIDVNGINTSAGGPTNTGVVVAPPVETVATVFSTFSSGGSLASTPLVTTTIGTETTTTVTAGSTTSTSRGFAAQVTAAPAAGVLAAAGLAALMI</sequence>
<evidence type="ECO:0000313" key="18">
    <source>
        <dbReference type="Proteomes" id="UP000037136"/>
    </source>
</evidence>
<evidence type="ECO:0000256" key="1">
    <source>
        <dbReference type="ARBA" id="ARBA00004609"/>
    </source>
</evidence>
<evidence type="ECO:0000256" key="8">
    <source>
        <dbReference type="ARBA" id="ARBA00022723"/>
    </source>
</evidence>
<comment type="caution">
    <text evidence="17">The sequence shown here is derived from an EMBL/GenBank/DDBJ whole genome shotgun (WGS) entry which is preliminary data.</text>
</comment>
<dbReference type="GO" id="GO:0046872">
    <property type="term" value="F:metal ion binding"/>
    <property type="evidence" value="ECO:0007669"/>
    <property type="project" value="UniProtKB-UniRule"/>
</dbReference>
<dbReference type="PROSITE" id="PS52012">
    <property type="entry name" value="CFEM"/>
    <property type="match status" value="1"/>
</dbReference>
<dbReference type="STRING" id="268505.A0A2A9P653"/>
<evidence type="ECO:0000256" key="6">
    <source>
        <dbReference type="ARBA" id="ARBA00022617"/>
    </source>
</evidence>
<evidence type="ECO:0000256" key="14">
    <source>
        <dbReference type="ARBA" id="ARBA00023288"/>
    </source>
</evidence>
<dbReference type="SMART" id="SM00747">
    <property type="entry name" value="CFEM"/>
    <property type="match status" value="1"/>
</dbReference>
<dbReference type="AlphaFoldDB" id="A0A2A9P653"/>
<evidence type="ECO:0000256" key="7">
    <source>
        <dbReference type="ARBA" id="ARBA00022622"/>
    </source>
</evidence>
<evidence type="ECO:0000259" key="16">
    <source>
        <dbReference type="PROSITE" id="PS52012"/>
    </source>
</evidence>
<evidence type="ECO:0000256" key="5">
    <source>
        <dbReference type="ARBA" id="ARBA00022525"/>
    </source>
</evidence>
<feature type="domain" description="CFEM" evidence="16">
    <location>
        <begin position="72"/>
        <end position="188"/>
    </location>
</feature>
<protein>
    <recommendedName>
        <fullName evidence="16">CFEM domain-containing protein</fullName>
    </recommendedName>
</protein>
<evidence type="ECO:0000256" key="3">
    <source>
        <dbReference type="ARBA" id="ARBA00010031"/>
    </source>
</evidence>
<comment type="similarity">
    <text evidence="3">Belongs to the RBT5 family.</text>
</comment>
<evidence type="ECO:0000256" key="15">
    <source>
        <dbReference type="PROSITE-ProRule" id="PRU01356"/>
    </source>
</evidence>
<evidence type="ECO:0000256" key="4">
    <source>
        <dbReference type="ARBA" id="ARBA00022475"/>
    </source>
</evidence>
<dbReference type="Pfam" id="PF05730">
    <property type="entry name" value="CFEM"/>
    <property type="match status" value="1"/>
</dbReference>
<evidence type="ECO:0000313" key="17">
    <source>
        <dbReference type="EMBL" id="PFH56919.1"/>
    </source>
</evidence>
<keyword evidence="6 15" id="KW-0349">Heme</keyword>
<keyword evidence="12 15" id="KW-1015">Disulfide bond</keyword>
<keyword evidence="8 15" id="KW-0479">Metal-binding</keyword>
<evidence type="ECO:0000256" key="11">
    <source>
        <dbReference type="ARBA" id="ARBA00023136"/>
    </source>
</evidence>
<dbReference type="GO" id="GO:0005576">
    <property type="term" value="C:extracellular region"/>
    <property type="evidence" value="ECO:0007669"/>
    <property type="project" value="UniProtKB-SubCell"/>
</dbReference>
<keyword evidence="11" id="KW-0472">Membrane</keyword>
<evidence type="ECO:0000256" key="9">
    <source>
        <dbReference type="ARBA" id="ARBA00022729"/>
    </source>
</evidence>
<dbReference type="GO" id="GO:0005886">
    <property type="term" value="C:plasma membrane"/>
    <property type="evidence" value="ECO:0007669"/>
    <property type="project" value="UniProtKB-SubCell"/>
</dbReference>
<keyword evidence="14" id="KW-0449">Lipoprotein</keyword>
<feature type="disulfide bond" evidence="15">
    <location>
        <begin position="118"/>
        <end position="125"/>
    </location>
</feature>
<dbReference type="GO" id="GO:0098552">
    <property type="term" value="C:side of membrane"/>
    <property type="evidence" value="ECO:0007669"/>
    <property type="project" value="UniProtKB-KW"/>
</dbReference>
<keyword evidence="9" id="KW-0732">Signal</keyword>
<reference evidence="17 18" key="1">
    <citation type="journal article" date="2015" name="BMC Genomics">
        <title>Gene expression during zombie ant biting behavior reflects the complexity underlying fungal parasitic behavioral manipulation.</title>
        <authorList>
            <person name="de Bekker C."/>
            <person name="Ohm R.A."/>
            <person name="Loreto R.G."/>
            <person name="Sebastian A."/>
            <person name="Albert I."/>
            <person name="Merrow M."/>
            <person name="Brachmann A."/>
            <person name="Hughes D.P."/>
        </authorList>
    </citation>
    <scope>NUCLEOTIDE SEQUENCE [LARGE SCALE GENOMIC DNA]</scope>
    <source>
        <strain evidence="17 18">SC16a</strain>
    </source>
</reference>
<evidence type="ECO:0000256" key="2">
    <source>
        <dbReference type="ARBA" id="ARBA00004613"/>
    </source>
</evidence>
<gene>
    <name evidence="17" type="ORF">XA68_15759</name>
</gene>
<keyword evidence="4" id="KW-1003">Cell membrane</keyword>
<comment type="subcellular location">
    <subcellularLocation>
        <location evidence="1">Cell membrane</location>
        <topology evidence="1">Lipid-anchor</topology>
        <topology evidence="1">GPI-anchor</topology>
    </subcellularLocation>
    <subcellularLocation>
        <location evidence="2">Secreted</location>
    </subcellularLocation>
</comment>
<dbReference type="InterPro" id="IPR051735">
    <property type="entry name" value="CFEM_domain"/>
</dbReference>
<keyword evidence="5" id="KW-0964">Secreted</keyword>
<feature type="binding site" description="axial binding residue" evidence="15">
    <location>
        <position position="122"/>
    </location>
    <ligand>
        <name>heme</name>
        <dbReference type="ChEBI" id="CHEBI:30413"/>
    </ligand>
    <ligandPart>
        <name>Fe</name>
        <dbReference type="ChEBI" id="CHEBI:18248"/>
    </ligandPart>
</feature>
<keyword evidence="18" id="KW-1185">Reference proteome</keyword>
<keyword evidence="10 15" id="KW-0408">Iron</keyword>
<proteinExistence type="inferred from homology"/>
<comment type="caution">
    <text evidence="15">Lacks conserved residue(s) required for the propagation of feature annotation.</text>
</comment>
<evidence type="ECO:0000256" key="10">
    <source>
        <dbReference type="ARBA" id="ARBA00023004"/>
    </source>
</evidence>
<evidence type="ECO:0000256" key="13">
    <source>
        <dbReference type="ARBA" id="ARBA00023180"/>
    </source>
</evidence>
<keyword evidence="7" id="KW-0336">GPI-anchor</keyword>
<dbReference type="Proteomes" id="UP000037136">
    <property type="component" value="Unassembled WGS sequence"/>
</dbReference>
<dbReference type="PANTHER" id="PTHR37928:SF1">
    <property type="entry name" value="CFEM DOMAIN PROTEIN (AFU_ORTHOLOGUE AFUA_6G14090)"/>
    <property type="match status" value="1"/>
</dbReference>